<accession>A0AAD5LXZ7</accession>
<evidence type="ECO:0000313" key="1">
    <source>
        <dbReference type="EMBL" id="KAJ1348540.1"/>
    </source>
</evidence>
<name>A0AAD5LXZ7_PARTN</name>
<dbReference type="AlphaFoldDB" id="A0AAD5LXZ7"/>
<gene>
    <name evidence="1" type="ORF">KIN20_003863</name>
</gene>
<comment type="caution">
    <text evidence="1">The sequence shown here is derived from an EMBL/GenBank/DDBJ whole genome shotgun (WGS) entry which is preliminary data.</text>
</comment>
<reference evidence="1" key="1">
    <citation type="submission" date="2021-06" db="EMBL/GenBank/DDBJ databases">
        <title>Parelaphostrongylus tenuis whole genome reference sequence.</title>
        <authorList>
            <person name="Garwood T.J."/>
            <person name="Larsen P.A."/>
            <person name="Fountain-Jones N.M."/>
            <person name="Garbe J.R."/>
            <person name="Macchietto M.G."/>
            <person name="Kania S.A."/>
            <person name="Gerhold R.W."/>
            <person name="Richards J.E."/>
            <person name="Wolf T.M."/>
        </authorList>
    </citation>
    <scope>NUCLEOTIDE SEQUENCE</scope>
    <source>
        <strain evidence="1">MNPRO001-30</strain>
        <tissue evidence="1">Meninges</tissue>
    </source>
</reference>
<sequence length="65" mass="7292">MHSQFLVYVKKTSHKKNPAHQMAIRSTPAVLIDDSELKSELPVNPFSPSDFFTRTGTDTGPTNFK</sequence>
<proteinExistence type="predicted"/>
<keyword evidence="2" id="KW-1185">Reference proteome</keyword>
<dbReference type="EMBL" id="JAHQIW010000518">
    <property type="protein sequence ID" value="KAJ1348540.1"/>
    <property type="molecule type" value="Genomic_DNA"/>
</dbReference>
<organism evidence="1 2">
    <name type="scientific">Parelaphostrongylus tenuis</name>
    <name type="common">Meningeal worm</name>
    <dbReference type="NCBI Taxonomy" id="148309"/>
    <lineage>
        <taxon>Eukaryota</taxon>
        <taxon>Metazoa</taxon>
        <taxon>Ecdysozoa</taxon>
        <taxon>Nematoda</taxon>
        <taxon>Chromadorea</taxon>
        <taxon>Rhabditida</taxon>
        <taxon>Rhabditina</taxon>
        <taxon>Rhabditomorpha</taxon>
        <taxon>Strongyloidea</taxon>
        <taxon>Metastrongylidae</taxon>
        <taxon>Parelaphostrongylus</taxon>
    </lineage>
</organism>
<protein>
    <submittedName>
        <fullName evidence="1">Uncharacterized protein</fullName>
    </submittedName>
</protein>
<evidence type="ECO:0000313" key="2">
    <source>
        <dbReference type="Proteomes" id="UP001196413"/>
    </source>
</evidence>
<dbReference type="Proteomes" id="UP001196413">
    <property type="component" value="Unassembled WGS sequence"/>
</dbReference>